<reference evidence="1" key="1">
    <citation type="submission" date="2023-07" db="EMBL/GenBank/DDBJ databases">
        <title>draft genome sequence of fig (Ficus carica).</title>
        <authorList>
            <person name="Takahashi T."/>
            <person name="Nishimura K."/>
        </authorList>
    </citation>
    <scope>NUCLEOTIDE SEQUENCE</scope>
</reference>
<comment type="caution">
    <text evidence="1">The sequence shown here is derived from an EMBL/GenBank/DDBJ whole genome shotgun (WGS) entry which is preliminary data.</text>
</comment>
<dbReference type="AlphaFoldDB" id="A0AA88AUA5"/>
<evidence type="ECO:0000313" key="1">
    <source>
        <dbReference type="EMBL" id="GMN53968.1"/>
    </source>
</evidence>
<name>A0AA88AUA5_FICCA</name>
<dbReference type="EMBL" id="BTGU01000048">
    <property type="protein sequence ID" value="GMN53968.1"/>
    <property type="molecule type" value="Genomic_DNA"/>
</dbReference>
<keyword evidence="2" id="KW-1185">Reference proteome</keyword>
<gene>
    <name evidence="1" type="ORF">TIFTF001_023107</name>
</gene>
<dbReference type="Proteomes" id="UP001187192">
    <property type="component" value="Unassembled WGS sequence"/>
</dbReference>
<sequence length="44" mass="4867">MVACSAKGVNRCMSRVEMKGVEVIAHLGTPISEVLRRRSCHLKL</sequence>
<evidence type="ECO:0000313" key="2">
    <source>
        <dbReference type="Proteomes" id="UP001187192"/>
    </source>
</evidence>
<organism evidence="1 2">
    <name type="scientific">Ficus carica</name>
    <name type="common">Common fig</name>
    <dbReference type="NCBI Taxonomy" id="3494"/>
    <lineage>
        <taxon>Eukaryota</taxon>
        <taxon>Viridiplantae</taxon>
        <taxon>Streptophyta</taxon>
        <taxon>Embryophyta</taxon>
        <taxon>Tracheophyta</taxon>
        <taxon>Spermatophyta</taxon>
        <taxon>Magnoliopsida</taxon>
        <taxon>eudicotyledons</taxon>
        <taxon>Gunneridae</taxon>
        <taxon>Pentapetalae</taxon>
        <taxon>rosids</taxon>
        <taxon>fabids</taxon>
        <taxon>Rosales</taxon>
        <taxon>Moraceae</taxon>
        <taxon>Ficeae</taxon>
        <taxon>Ficus</taxon>
    </lineage>
</organism>
<protein>
    <submittedName>
        <fullName evidence="1">Uncharacterized protein</fullName>
    </submittedName>
</protein>
<accession>A0AA88AUA5</accession>
<proteinExistence type="predicted"/>